<organism evidence="1 2">
    <name type="scientific">Levilactobacillus spicheri DSM 15429</name>
    <dbReference type="NCBI Taxonomy" id="1423805"/>
    <lineage>
        <taxon>Bacteria</taxon>
        <taxon>Bacillati</taxon>
        <taxon>Bacillota</taxon>
        <taxon>Bacilli</taxon>
        <taxon>Lactobacillales</taxon>
        <taxon>Lactobacillaceae</taxon>
        <taxon>Levilactobacillus</taxon>
    </lineage>
</organism>
<dbReference type="Proteomes" id="UP000051835">
    <property type="component" value="Unassembled WGS sequence"/>
</dbReference>
<evidence type="ECO:0000313" key="1">
    <source>
        <dbReference type="EMBL" id="KRL48672.1"/>
    </source>
</evidence>
<proteinExistence type="predicted"/>
<dbReference type="EMBL" id="AZFC01000015">
    <property type="protein sequence ID" value="KRL48672.1"/>
    <property type="molecule type" value="Genomic_DNA"/>
</dbReference>
<reference evidence="1 2" key="1">
    <citation type="journal article" date="2015" name="Genome Announc.">
        <title>Expanding the biotechnology potential of lactobacilli through comparative genomics of 213 strains and associated genera.</title>
        <authorList>
            <person name="Sun Z."/>
            <person name="Harris H.M."/>
            <person name="McCann A."/>
            <person name="Guo C."/>
            <person name="Argimon S."/>
            <person name="Zhang W."/>
            <person name="Yang X."/>
            <person name="Jeffery I.B."/>
            <person name="Cooney J.C."/>
            <person name="Kagawa T.F."/>
            <person name="Liu W."/>
            <person name="Song Y."/>
            <person name="Salvetti E."/>
            <person name="Wrobel A."/>
            <person name="Rasinkangas P."/>
            <person name="Parkhill J."/>
            <person name="Rea M.C."/>
            <person name="O'Sullivan O."/>
            <person name="Ritari J."/>
            <person name="Douillard F.P."/>
            <person name="Paul Ross R."/>
            <person name="Yang R."/>
            <person name="Briner A.E."/>
            <person name="Felis G.E."/>
            <person name="de Vos W.M."/>
            <person name="Barrangou R."/>
            <person name="Klaenhammer T.R."/>
            <person name="Caufield P.W."/>
            <person name="Cui Y."/>
            <person name="Zhang H."/>
            <person name="O'Toole P.W."/>
        </authorList>
    </citation>
    <scope>NUCLEOTIDE SEQUENCE [LARGE SCALE GENOMIC DNA]</scope>
    <source>
        <strain evidence="1 2">DSM 15429</strain>
    </source>
</reference>
<dbReference type="PATRIC" id="fig|1423805.4.peg.1162"/>
<gene>
    <name evidence="1" type="ORF">FD37_GL001132</name>
</gene>
<comment type="caution">
    <text evidence="1">The sequence shown here is derived from an EMBL/GenBank/DDBJ whole genome shotgun (WGS) entry which is preliminary data.</text>
</comment>
<evidence type="ECO:0000313" key="2">
    <source>
        <dbReference type="Proteomes" id="UP000051835"/>
    </source>
</evidence>
<name>A0A0R1QV75_9LACO</name>
<dbReference type="AlphaFoldDB" id="A0A0R1QV75"/>
<accession>A0A0R1QV75</accession>
<protein>
    <submittedName>
        <fullName evidence="1">Uncharacterized protein</fullName>
    </submittedName>
</protein>
<sequence length="51" mass="5632">MKKKEDLQDQLFDLEALARKSHGGPTCTDEPVCGHALANAQPKINPQDGWE</sequence>